<organism evidence="2 3">
    <name type="scientific">Kordia antarctica</name>
    <dbReference type="NCBI Taxonomy" id="1218801"/>
    <lineage>
        <taxon>Bacteria</taxon>
        <taxon>Pseudomonadati</taxon>
        <taxon>Bacteroidota</taxon>
        <taxon>Flavobacteriia</taxon>
        <taxon>Flavobacteriales</taxon>
        <taxon>Flavobacteriaceae</taxon>
        <taxon>Kordia</taxon>
    </lineage>
</organism>
<dbReference type="InterPro" id="IPR007803">
    <property type="entry name" value="Asp/Arg/Pro-Hydrxlase"/>
</dbReference>
<dbReference type="GO" id="GO:0016491">
    <property type="term" value="F:oxidoreductase activity"/>
    <property type="evidence" value="ECO:0007669"/>
    <property type="project" value="UniProtKB-KW"/>
</dbReference>
<reference evidence="2 3" key="1">
    <citation type="journal article" date="2013" name="Int. J. Syst. Evol. Microbiol.">
        <title>Kordia antarctica sp. nov., isolated from Antarctic seawater.</title>
        <authorList>
            <person name="Baek K."/>
            <person name="Choi A."/>
            <person name="Kang I."/>
            <person name="Lee K."/>
            <person name="Cho J.C."/>
        </authorList>
    </citation>
    <scope>NUCLEOTIDE SEQUENCE [LARGE SCALE GENOMIC DNA]</scope>
    <source>
        <strain evidence="2 3">IMCC3317</strain>
    </source>
</reference>
<feature type="domain" description="Aspartyl/asparaginy/proline hydroxylase" evidence="1">
    <location>
        <begin position="97"/>
        <end position="200"/>
    </location>
</feature>
<gene>
    <name evidence="2" type="ORF">IMCC3317_16330</name>
</gene>
<dbReference type="Pfam" id="PF05118">
    <property type="entry name" value="Asp_Arg_Hydrox"/>
    <property type="match status" value="1"/>
</dbReference>
<dbReference type="AlphaFoldDB" id="A0A7L4ZHR5"/>
<evidence type="ECO:0000313" key="2">
    <source>
        <dbReference type="EMBL" id="QHI36273.1"/>
    </source>
</evidence>
<dbReference type="OrthoDB" id="1441538at2"/>
<proteinExistence type="predicted"/>
<accession>A0A7L4ZHR5</accession>
<dbReference type="EMBL" id="CP019288">
    <property type="protein sequence ID" value="QHI36273.1"/>
    <property type="molecule type" value="Genomic_DNA"/>
</dbReference>
<protein>
    <submittedName>
        <fullName evidence="2">L-proline cis-4-hydroxylase</fullName>
        <ecNumber evidence="2">1.14.11.-</ecNumber>
    </submittedName>
</protein>
<dbReference type="InterPro" id="IPR027443">
    <property type="entry name" value="IPNS-like_sf"/>
</dbReference>
<dbReference type="RefSeq" id="WP_160128993.1">
    <property type="nucleotide sequence ID" value="NZ_CP019288.1"/>
</dbReference>
<dbReference type="EC" id="1.14.11.-" evidence="2"/>
<evidence type="ECO:0000259" key="1">
    <source>
        <dbReference type="Pfam" id="PF05118"/>
    </source>
</evidence>
<dbReference type="Proteomes" id="UP000464657">
    <property type="component" value="Chromosome"/>
</dbReference>
<name>A0A7L4ZHR5_9FLAO</name>
<sequence length="259" mass="30234">MVDFKIMYTFSKELIKKYEYMEQNTPKTGYLLFPFTFDVKALQVDLATCMKFNFLENYVPTNYAGKDYILPLRSVDGTLDSAVATENQASRFKNTVVLDECPYFDEVINSFLCDKEAVRLMNLPAGKIVNTHIDYNGGYEDGIFRVHIPVITNDEVFFILNDERLQMRSGEAWYTNINLPHGVENNGTTHRVHLVIDCIRNDWSDELFFSLAPKESFFPSKEEESPETLQRMIDEFKNHQNPVFYEIIAEFEEKLKTFK</sequence>
<keyword evidence="2" id="KW-0560">Oxidoreductase</keyword>
<keyword evidence="3" id="KW-1185">Reference proteome</keyword>
<dbReference type="SUPFAM" id="SSF51197">
    <property type="entry name" value="Clavaminate synthase-like"/>
    <property type="match status" value="1"/>
</dbReference>
<evidence type="ECO:0000313" key="3">
    <source>
        <dbReference type="Proteomes" id="UP000464657"/>
    </source>
</evidence>
<dbReference type="Gene3D" id="2.60.120.330">
    <property type="entry name" value="B-lactam Antibiotic, Isopenicillin N Synthase, Chain"/>
    <property type="match status" value="1"/>
</dbReference>
<dbReference type="KEGG" id="kan:IMCC3317_16330"/>